<comment type="catalytic activity">
    <reaction evidence="10">
        <text>L-arginine + 2-oxoglutarate + O2 = guanidine + L-glutamate 5-semialdehyde + succinate + CO2</text>
        <dbReference type="Rhea" id="RHEA:31535"/>
        <dbReference type="ChEBI" id="CHEBI:15379"/>
        <dbReference type="ChEBI" id="CHEBI:16526"/>
        <dbReference type="ChEBI" id="CHEBI:16810"/>
        <dbReference type="ChEBI" id="CHEBI:30031"/>
        <dbReference type="ChEBI" id="CHEBI:30087"/>
        <dbReference type="ChEBI" id="CHEBI:32682"/>
        <dbReference type="ChEBI" id="CHEBI:58066"/>
        <dbReference type="EC" id="1.14.20.7"/>
    </reaction>
</comment>
<sequence length="300" mass="33278">MSDTIPLIDLRMLAGETRTATVQAIREAAEQVGFFAVSHTGVHAVVVEGAFAAARHFFDLPAAYKEQWRYRDTALNHGWVSTGQESLDPTRPADRKESFTMRNVVHTSARDELWPDVPLRDAAFRLYREAQRLAERVLVALAEGLGLRSDEFLAAHTGENQTLRLLHYPFDARPLAAGELGAGAHTDYGSITLLWQDDAGGLEVLARDGQWLAVPPRPEAVIVNIGDLMQRWTNDRLRSTLHRVQPRTDGRDRYSIAFFCDPDDAAEIAVVPTCVAPGEAPRYAPITAGEHIRAKLKATY</sequence>
<dbReference type="STRING" id="1765967.BW247_07570"/>
<dbReference type="KEGG" id="afy:BW247_07570"/>
<comment type="catalytic activity">
    <reaction evidence="9">
        <text>2-oxoglutarate + O2 + 2 H(+) = ethene + 3 CO2 + H2O</text>
        <dbReference type="Rhea" id="RHEA:31523"/>
        <dbReference type="ChEBI" id="CHEBI:15377"/>
        <dbReference type="ChEBI" id="CHEBI:15378"/>
        <dbReference type="ChEBI" id="CHEBI:15379"/>
        <dbReference type="ChEBI" id="CHEBI:16526"/>
        <dbReference type="ChEBI" id="CHEBI:16810"/>
        <dbReference type="ChEBI" id="CHEBI:18153"/>
        <dbReference type="EC" id="1.13.12.19"/>
    </reaction>
</comment>
<dbReference type="OrthoDB" id="21825at2"/>
<evidence type="ECO:0000313" key="13">
    <source>
        <dbReference type="EMBL" id="APZ42968.1"/>
    </source>
</evidence>
<evidence type="ECO:0000256" key="11">
    <source>
        <dbReference type="RuleBase" id="RU003682"/>
    </source>
</evidence>
<evidence type="ECO:0000256" key="9">
    <source>
        <dbReference type="ARBA" id="ARBA00047725"/>
    </source>
</evidence>
<dbReference type="EC" id="1.14.20.7" evidence="3"/>
<reference evidence="13 14" key="1">
    <citation type="submission" date="2017-01" db="EMBL/GenBank/DDBJ databases">
        <title>Draft sequence of Acidihalobacter ferrooxidans strain DSM 14175 (strain V8).</title>
        <authorList>
            <person name="Khaleque H.N."/>
            <person name="Ramsay J.P."/>
            <person name="Murphy R.J.T."/>
            <person name="Kaksonen A.H."/>
            <person name="Boxall N.J."/>
            <person name="Watkin E.L.J."/>
        </authorList>
    </citation>
    <scope>NUCLEOTIDE SEQUENCE [LARGE SCALE GENOMIC DNA]</scope>
    <source>
        <strain evidence="13 14">V8</strain>
    </source>
</reference>
<dbReference type="PROSITE" id="PS51471">
    <property type="entry name" value="FE2OG_OXY"/>
    <property type="match status" value="1"/>
</dbReference>
<keyword evidence="11" id="KW-0479">Metal-binding</keyword>
<keyword evidence="6" id="KW-0266">Ethylene biosynthesis</keyword>
<keyword evidence="11" id="KW-0560">Oxidoreductase</keyword>
<proteinExistence type="inferred from homology"/>
<dbReference type="GO" id="GO:0102276">
    <property type="term" value="F:2-oxoglutarate oxygenase/decarboxylase (ethylene-forming) activity"/>
    <property type="evidence" value="ECO:0007669"/>
    <property type="project" value="UniProtKB-EC"/>
</dbReference>
<evidence type="ECO:0000256" key="5">
    <source>
        <dbReference type="ARBA" id="ARBA00019045"/>
    </source>
</evidence>
<evidence type="ECO:0000256" key="8">
    <source>
        <dbReference type="ARBA" id="ARBA00031282"/>
    </source>
</evidence>
<comment type="cofactor">
    <cofactor evidence="1">
        <name>Fe(2+)</name>
        <dbReference type="ChEBI" id="CHEBI:29033"/>
    </cofactor>
</comment>
<dbReference type="Pfam" id="PF14226">
    <property type="entry name" value="DIOX_N"/>
    <property type="match status" value="1"/>
</dbReference>
<evidence type="ECO:0000256" key="10">
    <source>
        <dbReference type="ARBA" id="ARBA00049359"/>
    </source>
</evidence>
<evidence type="ECO:0000313" key="14">
    <source>
        <dbReference type="Proteomes" id="UP000243807"/>
    </source>
</evidence>
<dbReference type="Gene3D" id="2.60.120.330">
    <property type="entry name" value="B-lactam Antibiotic, Isopenicillin N Synthase, Chain"/>
    <property type="match status" value="1"/>
</dbReference>
<evidence type="ECO:0000259" key="12">
    <source>
        <dbReference type="PROSITE" id="PS51471"/>
    </source>
</evidence>
<dbReference type="EC" id="1.13.12.19" evidence="4"/>
<comment type="pathway">
    <text evidence="2">Alkene biosynthesis; ethylene biosynthesis via 2-oxoglutarate.</text>
</comment>
<dbReference type="GO" id="GO:0009693">
    <property type="term" value="P:ethylene biosynthetic process"/>
    <property type="evidence" value="ECO:0007669"/>
    <property type="project" value="UniProtKB-KW"/>
</dbReference>
<keyword evidence="11" id="KW-0408">Iron</keyword>
<organism evidence="13 14">
    <name type="scientific">Acidihalobacter ferrooxydans</name>
    <dbReference type="NCBI Taxonomy" id="1765967"/>
    <lineage>
        <taxon>Bacteria</taxon>
        <taxon>Pseudomonadati</taxon>
        <taxon>Pseudomonadota</taxon>
        <taxon>Gammaproteobacteria</taxon>
        <taxon>Chromatiales</taxon>
        <taxon>Ectothiorhodospiraceae</taxon>
        <taxon>Acidihalobacter</taxon>
    </lineage>
</organism>
<protein>
    <recommendedName>
        <fullName evidence="5">2-oxoglutarate-dependent ethylene/succinate-forming enzyme</fullName>
        <ecNumber evidence="4">1.13.12.19</ecNumber>
        <ecNumber evidence="3">1.14.20.7</ecNumber>
    </recommendedName>
    <alternativeName>
        <fullName evidence="7">2-oxoglutarate dioxygenase (ethylene-forming)</fullName>
    </alternativeName>
    <alternativeName>
        <fullName evidence="8">2-oxoglutarate/L-arginine monooxygenase/decarboxylase (succinate-forming)</fullName>
    </alternativeName>
</protein>
<dbReference type="EMBL" id="CP019434">
    <property type="protein sequence ID" value="APZ42968.1"/>
    <property type="molecule type" value="Genomic_DNA"/>
</dbReference>
<dbReference type="InterPro" id="IPR026992">
    <property type="entry name" value="DIOX_N"/>
</dbReference>
<gene>
    <name evidence="13" type="ORF">BW247_07570</name>
</gene>
<evidence type="ECO:0000256" key="2">
    <source>
        <dbReference type="ARBA" id="ARBA00004767"/>
    </source>
</evidence>
<dbReference type="InterPro" id="IPR050231">
    <property type="entry name" value="Iron_ascorbate_oxido_reductase"/>
</dbReference>
<dbReference type="AlphaFoldDB" id="A0A1P8UGH9"/>
<evidence type="ECO:0000256" key="7">
    <source>
        <dbReference type="ARBA" id="ARBA00031011"/>
    </source>
</evidence>
<dbReference type="RefSeq" id="WP_076836616.1">
    <property type="nucleotide sequence ID" value="NZ_CP019434.1"/>
</dbReference>
<name>A0A1P8UGH9_9GAMM</name>
<evidence type="ECO:0000256" key="4">
    <source>
        <dbReference type="ARBA" id="ARBA00012531"/>
    </source>
</evidence>
<dbReference type="Pfam" id="PF03171">
    <property type="entry name" value="2OG-FeII_Oxy"/>
    <property type="match status" value="1"/>
</dbReference>
<dbReference type="Proteomes" id="UP000243807">
    <property type="component" value="Chromosome"/>
</dbReference>
<comment type="similarity">
    <text evidence="11">Belongs to the iron/ascorbate-dependent oxidoreductase family.</text>
</comment>
<dbReference type="SUPFAM" id="SSF51197">
    <property type="entry name" value="Clavaminate synthase-like"/>
    <property type="match status" value="1"/>
</dbReference>
<keyword evidence="14" id="KW-1185">Reference proteome</keyword>
<accession>A0A1P8UGH9</accession>
<dbReference type="InterPro" id="IPR044861">
    <property type="entry name" value="IPNS-like_FE2OG_OXY"/>
</dbReference>
<evidence type="ECO:0000256" key="3">
    <source>
        <dbReference type="ARBA" id="ARBA00012293"/>
    </source>
</evidence>
<feature type="domain" description="Fe2OG dioxygenase" evidence="12">
    <location>
        <begin position="158"/>
        <end position="262"/>
    </location>
</feature>
<dbReference type="GO" id="GO:0046872">
    <property type="term" value="F:metal ion binding"/>
    <property type="evidence" value="ECO:0007669"/>
    <property type="project" value="UniProtKB-KW"/>
</dbReference>
<dbReference type="InterPro" id="IPR027443">
    <property type="entry name" value="IPNS-like_sf"/>
</dbReference>
<evidence type="ECO:0000256" key="1">
    <source>
        <dbReference type="ARBA" id="ARBA00001954"/>
    </source>
</evidence>
<evidence type="ECO:0000256" key="6">
    <source>
        <dbReference type="ARBA" id="ARBA00022666"/>
    </source>
</evidence>
<dbReference type="InterPro" id="IPR005123">
    <property type="entry name" value="Oxoglu/Fe-dep_dioxygenase_dom"/>
</dbReference>
<dbReference type="PANTHER" id="PTHR47990">
    <property type="entry name" value="2-OXOGLUTARATE (2OG) AND FE(II)-DEPENDENT OXYGENASE SUPERFAMILY PROTEIN-RELATED"/>
    <property type="match status" value="1"/>
</dbReference>